<feature type="compositionally biased region" description="Basic and acidic residues" evidence="1">
    <location>
        <begin position="207"/>
        <end position="220"/>
    </location>
</feature>
<proteinExistence type="predicted"/>
<dbReference type="AlphaFoldDB" id="L7JZG0"/>
<dbReference type="InterPro" id="IPR036412">
    <property type="entry name" value="HAD-like_sf"/>
</dbReference>
<feature type="compositionally biased region" description="Low complexity" evidence="1">
    <location>
        <begin position="182"/>
        <end position="206"/>
    </location>
</feature>
<organism evidence="2 3">
    <name type="scientific">Trachipleistophora hominis</name>
    <name type="common">Microsporidian parasite</name>
    <dbReference type="NCBI Taxonomy" id="72359"/>
    <lineage>
        <taxon>Eukaryota</taxon>
        <taxon>Fungi</taxon>
        <taxon>Fungi incertae sedis</taxon>
        <taxon>Microsporidia</taxon>
        <taxon>Pleistophoridae</taxon>
        <taxon>Trachipleistophora</taxon>
    </lineage>
</organism>
<evidence type="ECO:0000313" key="2">
    <source>
        <dbReference type="EMBL" id="ELQ76142.1"/>
    </source>
</evidence>
<dbReference type="VEuPathDB" id="MicrosporidiaDB:THOM_0876"/>
<keyword evidence="3" id="KW-1185">Reference proteome</keyword>
<dbReference type="Proteomes" id="UP000011185">
    <property type="component" value="Unassembled WGS sequence"/>
</dbReference>
<sequence length="331" mass="38391">MHEYISLNTWYDTTNNKNKDDDMNSEIEYGNPQYSDDEALDHALHYDLLCDADGHSNDYTTNARQSCHTASQSVPYKTIIFDLDQTLYTKTSSLQTIIRHRLYQSLMARRAWSYEQSKQVYIEMSVKYGLGYKGMIREYGMDQRWYDELLDFDFGEVLKVDERLNDRIMRVGNINGRRDTMNGDSGSGNNDRNGKSSGNGKNSGNDRNGKSGDNHDDRDNNGNGNIAFFIFTNSPKEYTKRVLEHLKVPNISKIFYTTYFQPHMLCKPQRRAFELVNTYCRGKTYFFDDKMVNVEMGKTMGWNCFLVDDDLYDLLGCLISEIELSGQYLCI</sequence>
<accession>L7JZG0</accession>
<name>L7JZG0_TRAHO</name>
<dbReference type="InterPro" id="IPR052791">
    <property type="entry name" value="SSM1_domain"/>
</dbReference>
<dbReference type="InParanoid" id="L7JZG0"/>
<gene>
    <name evidence="2" type="ORF">THOM_0876</name>
</gene>
<evidence type="ECO:0000313" key="3">
    <source>
        <dbReference type="Proteomes" id="UP000011185"/>
    </source>
</evidence>
<dbReference type="Gene3D" id="1.10.150.450">
    <property type="match status" value="1"/>
</dbReference>
<dbReference type="EMBL" id="JH993869">
    <property type="protein sequence ID" value="ELQ76142.1"/>
    <property type="molecule type" value="Genomic_DNA"/>
</dbReference>
<dbReference type="SUPFAM" id="SSF56784">
    <property type="entry name" value="HAD-like"/>
    <property type="match status" value="1"/>
</dbReference>
<evidence type="ECO:0000256" key="1">
    <source>
        <dbReference type="SAM" id="MobiDB-lite"/>
    </source>
</evidence>
<feature type="region of interest" description="Disordered" evidence="1">
    <location>
        <begin position="174"/>
        <end position="220"/>
    </location>
</feature>
<dbReference type="PANTHER" id="PTHR47438">
    <property type="entry name" value="PHOSPHATE METABOLISM PROTEIN 8-RELATED"/>
    <property type="match status" value="1"/>
</dbReference>
<dbReference type="InterPro" id="IPR023214">
    <property type="entry name" value="HAD_sf"/>
</dbReference>
<dbReference type="OMA" id="GRIMRIG"/>
<dbReference type="STRING" id="72359.L7JZG0"/>
<keyword evidence="2" id="KW-0378">Hydrolase</keyword>
<dbReference type="OrthoDB" id="2194085at2759"/>
<dbReference type="HOGENOM" id="CLU_839878_0_0_1"/>
<dbReference type="GO" id="GO:0009166">
    <property type="term" value="P:nucleotide catabolic process"/>
    <property type="evidence" value="ECO:0007669"/>
    <property type="project" value="TreeGrafter"/>
</dbReference>
<reference evidence="2 3" key="1">
    <citation type="journal article" date="2012" name="PLoS Pathog.">
        <title>The genome of the obligate intracellular parasite Trachipleistophora hominis: new insights into microsporidian genome dynamics and reductive evolution.</title>
        <authorList>
            <person name="Heinz E."/>
            <person name="Williams T.A."/>
            <person name="Nakjang S."/>
            <person name="Noel C.J."/>
            <person name="Swan D.C."/>
            <person name="Goldberg A.V."/>
            <person name="Harris S.R."/>
            <person name="Weinmaier T."/>
            <person name="Markert S."/>
            <person name="Becher D."/>
            <person name="Bernhardt J."/>
            <person name="Dagan T."/>
            <person name="Hacker C."/>
            <person name="Lucocq J.M."/>
            <person name="Schweder T."/>
            <person name="Rattei T."/>
            <person name="Hall N."/>
            <person name="Hirt R.P."/>
            <person name="Embley T.M."/>
        </authorList>
    </citation>
    <scope>NUCLEOTIDE SEQUENCE [LARGE SCALE GENOMIC DNA]</scope>
</reference>
<dbReference type="PANTHER" id="PTHR47438:SF1">
    <property type="entry name" value="PHOSPHATE METABOLISM PROTEIN 8-RELATED"/>
    <property type="match status" value="1"/>
</dbReference>
<dbReference type="GO" id="GO:0006206">
    <property type="term" value="P:pyrimidine nucleobase metabolic process"/>
    <property type="evidence" value="ECO:0007669"/>
    <property type="project" value="TreeGrafter"/>
</dbReference>
<dbReference type="Gene3D" id="3.40.50.1000">
    <property type="entry name" value="HAD superfamily/HAD-like"/>
    <property type="match status" value="1"/>
</dbReference>
<protein>
    <submittedName>
        <fullName evidence="2">Haloacid dehalogenase-like hydrolase</fullName>
    </submittedName>
</protein>
<dbReference type="GO" id="GO:0008252">
    <property type="term" value="F:nucleotidase activity"/>
    <property type="evidence" value="ECO:0007669"/>
    <property type="project" value="TreeGrafter"/>
</dbReference>